<proteinExistence type="predicted"/>
<accession>A0A1X7LJ27</accession>
<evidence type="ECO:0000313" key="3">
    <source>
        <dbReference type="Proteomes" id="UP000193834"/>
    </source>
</evidence>
<feature type="transmembrane region" description="Helical" evidence="1">
    <location>
        <begin position="6"/>
        <end position="27"/>
    </location>
</feature>
<reference evidence="2 3" key="1">
    <citation type="submission" date="2017-04" db="EMBL/GenBank/DDBJ databases">
        <authorList>
            <person name="Afonso C.L."/>
            <person name="Miller P.J."/>
            <person name="Scott M.A."/>
            <person name="Spackman E."/>
            <person name="Goraichik I."/>
            <person name="Dimitrov K.M."/>
            <person name="Suarez D.L."/>
            <person name="Swayne D.E."/>
        </authorList>
    </citation>
    <scope>NUCLEOTIDE SEQUENCE [LARGE SCALE GENOMIC DNA]</scope>
    <source>
        <strain evidence="2 3">11</strain>
    </source>
</reference>
<protein>
    <recommendedName>
        <fullName evidence="4">AhpC/TSA family protein</fullName>
    </recommendedName>
</protein>
<gene>
    <name evidence="2" type="ORF">SAMN06295960_3589</name>
</gene>
<evidence type="ECO:0000313" key="2">
    <source>
        <dbReference type="EMBL" id="SMG53861.1"/>
    </source>
</evidence>
<keyword evidence="1" id="KW-0472">Membrane</keyword>
<dbReference type="STRING" id="1852522.SAMN06295960_3589"/>
<organism evidence="2 3">
    <name type="scientific">Paenibacillus aquistagni</name>
    <dbReference type="NCBI Taxonomy" id="1852522"/>
    <lineage>
        <taxon>Bacteria</taxon>
        <taxon>Bacillati</taxon>
        <taxon>Bacillota</taxon>
        <taxon>Bacilli</taxon>
        <taxon>Bacillales</taxon>
        <taxon>Paenibacillaceae</taxon>
        <taxon>Paenibacillus</taxon>
    </lineage>
</organism>
<dbReference type="InterPro" id="IPR036249">
    <property type="entry name" value="Thioredoxin-like_sf"/>
</dbReference>
<dbReference type="Gene3D" id="3.40.30.10">
    <property type="entry name" value="Glutaredoxin"/>
    <property type="match status" value="1"/>
</dbReference>
<evidence type="ECO:0008006" key="4">
    <source>
        <dbReference type="Google" id="ProtNLM"/>
    </source>
</evidence>
<sequence>MVNYVQLSTLLEWCFIIFLLINSLYMYRKLHERSPEPAPQQEPQQNNSLPFHHVFPVDHLIDTTNNPIELHPVDAQGTILMLSVYGCSSCAELYPNMNAIADAFSEYQVAAIMVGTEEEINQIIDKHHLRIPIHRIEMHQMGHFGTFTFPFCYVLSNEGLILNKGHVQTIDEVSSLLATEDGTLNVKIS</sequence>
<keyword evidence="1" id="KW-1133">Transmembrane helix</keyword>
<dbReference type="AlphaFoldDB" id="A0A1X7LJ27"/>
<dbReference type="SUPFAM" id="SSF52833">
    <property type="entry name" value="Thioredoxin-like"/>
    <property type="match status" value="1"/>
</dbReference>
<dbReference type="EMBL" id="FXAZ01000005">
    <property type="protein sequence ID" value="SMG53861.1"/>
    <property type="molecule type" value="Genomic_DNA"/>
</dbReference>
<evidence type="ECO:0000256" key="1">
    <source>
        <dbReference type="SAM" id="Phobius"/>
    </source>
</evidence>
<keyword evidence="3" id="KW-1185">Reference proteome</keyword>
<dbReference type="Proteomes" id="UP000193834">
    <property type="component" value="Unassembled WGS sequence"/>
</dbReference>
<name>A0A1X7LJ27_9BACL</name>
<keyword evidence="1" id="KW-0812">Transmembrane</keyword>